<evidence type="ECO:0008006" key="5">
    <source>
        <dbReference type="Google" id="ProtNLM"/>
    </source>
</evidence>
<evidence type="ECO:0000313" key="4">
    <source>
        <dbReference type="Proteomes" id="UP000017861"/>
    </source>
</evidence>
<dbReference type="VEuPathDB" id="TriTrypDB:TCDM_13035"/>
<dbReference type="AlphaFoldDB" id="V5A3Y0"/>
<accession>V5A3Y0</accession>
<evidence type="ECO:0000313" key="3">
    <source>
        <dbReference type="EMBL" id="ESS55490.1"/>
    </source>
</evidence>
<feature type="transmembrane region" description="Helical" evidence="1">
    <location>
        <begin position="71"/>
        <end position="93"/>
    </location>
</feature>
<proteinExistence type="predicted"/>
<feature type="signal peptide" evidence="2">
    <location>
        <begin position="1"/>
        <end position="17"/>
    </location>
</feature>
<keyword evidence="1" id="KW-0812">Transmembrane</keyword>
<keyword evidence="1" id="KW-0472">Membrane</keyword>
<dbReference type="Proteomes" id="UP000017861">
    <property type="component" value="Unassembled WGS sequence"/>
</dbReference>
<dbReference type="EMBL" id="AYLP01000809">
    <property type="protein sequence ID" value="ESS55490.1"/>
    <property type="molecule type" value="Genomic_DNA"/>
</dbReference>
<feature type="chain" id="PRO_5004730630" description="Mucin-associated surface protein (MASP)" evidence="2">
    <location>
        <begin position="18"/>
        <end position="96"/>
    </location>
</feature>
<feature type="transmembrane region" description="Helical" evidence="1">
    <location>
        <begin position="40"/>
        <end position="59"/>
    </location>
</feature>
<keyword evidence="2" id="KW-0732">Signal</keyword>
<comment type="caution">
    <text evidence="3">The sequence shown here is derived from an EMBL/GenBank/DDBJ whole genome shotgun (WGS) entry which is preliminary data.</text>
</comment>
<evidence type="ECO:0000256" key="2">
    <source>
        <dbReference type="SAM" id="SignalP"/>
    </source>
</evidence>
<protein>
    <recommendedName>
        <fullName evidence="5">Mucin-associated surface protein (MASP)</fullName>
    </recommendedName>
</protein>
<organism evidence="3 4">
    <name type="scientific">Trypanosoma cruzi Dm28c</name>
    <dbReference type="NCBI Taxonomy" id="1416333"/>
    <lineage>
        <taxon>Eukaryota</taxon>
        <taxon>Discoba</taxon>
        <taxon>Euglenozoa</taxon>
        <taxon>Kinetoplastea</taxon>
        <taxon>Metakinetoplastina</taxon>
        <taxon>Trypanosomatida</taxon>
        <taxon>Trypanosomatidae</taxon>
        <taxon>Trypanosoma</taxon>
        <taxon>Schizotrypanum</taxon>
    </lineage>
</organism>
<reference evidence="3 4" key="1">
    <citation type="journal article" date="2014" name="Genome Announc.">
        <title>Trypanosoma cruzi Clone Dm28c Draft Genome Sequence.</title>
        <authorList>
            <person name="Grisard E.C."/>
            <person name="Teixeira S.M."/>
            <person name="de Almeida L.G."/>
            <person name="Stoco P.H."/>
            <person name="Gerber A.L."/>
            <person name="Talavera-Lopez C."/>
            <person name="Lima O.C."/>
            <person name="Andersson B."/>
            <person name="de Vasconcelos A.T."/>
        </authorList>
    </citation>
    <scope>NUCLEOTIDE SEQUENCE [LARGE SCALE GENOMIC DNA]</scope>
    <source>
        <strain evidence="3 4">Dm28c</strain>
    </source>
</reference>
<keyword evidence="1" id="KW-1133">Transmembrane helix</keyword>
<gene>
    <name evidence="3" type="ORF">TCDM_13035</name>
</gene>
<name>V5A3Y0_TRYCR</name>
<sequence>MIVFCFTCFCCRAVCSALCPASATLNASWTHSQACALEPWVLFFFFNFFFLFIVFYCFLNLWFAGRCASSAIALIPSVSWCVLLLLGCCHLLLCVV</sequence>
<evidence type="ECO:0000256" key="1">
    <source>
        <dbReference type="SAM" id="Phobius"/>
    </source>
</evidence>